<dbReference type="Proteomes" id="UP000095009">
    <property type="component" value="Unassembled WGS sequence"/>
</dbReference>
<dbReference type="AlphaFoldDB" id="A0A1E3PRP7"/>
<name>A0A1E3PRP7_9ASCO</name>
<accession>A0A1E3PRP7</accession>
<keyword evidence="1" id="KW-0472">Membrane</keyword>
<keyword evidence="3" id="KW-1185">Reference proteome</keyword>
<feature type="transmembrane region" description="Helical" evidence="1">
    <location>
        <begin position="32"/>
        <end position="51"/>
    </location>
</feature>
<evidence type="ECO:0000313" key="2">
    <source>
        <dbReference type="EMBL" id="ODQ68091.1"/>
    </source>
</evidence>
<keyword evidence="1" id="KW-1133">Transmembrane helix</keyword>
<sequence length="77" mass="8950">MSEFAAPMDNIAPFVIKLLSQYKSINIYQHRVLLLYLIFSLMLVLLLRYIYSFSFGGKETVFEDRDGQSCIRYQGSS</sequence>
<organism evidence="2 3">
    <name type="scientific">Nadsonia fulvescens var. elongata DSM 6958</name>
    <dbReference type="NCBI Taxonomy" id="857566"/>
    <lineage>
        <taxon>Eukaryota</taxon>
        <taxon>Fungi</taxon>
        <taxon>Dikarya</taxon>
        <taxon>Ascomycota</taxon>
        <taxon>Saccharomycotina</taxon>
        <taxon>Dipodascomycetes</taxon>
        <taxon>Dipodascales</taxon>
        <taxon>Dipodascales incertae sedis</taxon>
        <taxon>Nadsonia</taxon>
    </lineage>
</organism>
<evidence type="ECO:0000313" key="3">
    <source>
        <dbReference type="Proteomes" id="UP000095009"/>
    </source>
</evidence>
<keyword evidence="1" id="KW-0812">Transmembrane</keyword>
<gene>
    <name evidence="2" type="ORF">NADFUDRAFT_81164</name>
</gene>
<reference evidence="2 3" key="1">
    <citation type="journal article" date="2016" name="Proc. Natl. Acad. Sci. U.S.A.">
        <title>Comparative genomics of biotechnologically important yeasts.</title>
        <authorList>
            <person name="Riley R."/>
            <person name="Haridas S."/>
            <person name="Wolfe K.H."/>
            <person name="Lopes M.R."/>
            <person name="Hittinger C.T."/>
            <person name="Goeker M."/>
            <person name="Salamov A.A."/>
            <person name="Wisecaver J.H."/>
            <person name="Long T.M."/>
            <person name="Calvey C.H."/>
            <person name="Aerts A.L."/>
            <person name="Barry K.W."/>
            <person name="Choi C."/>
            <person name="Clum A."/>
            <person name="Coughlan A.Y."/>
            <person name="Deshpande S."/>
            <person name="Douglass A.P."/>
            <person name="Hanson S.J."/>
            <person name="Klenk H.-P."/>
            <person name="LaButti K.M."/>
            <person name="Lapidus A."/>
            <person name="Lindquist E.A."/>
            <person name="Lipzen A.M."/>
            <person name="Meier-Kolthoff J.P."/>
            <person name="Ohm R.A."/>
            <person name="Otillar R.P."/>
            <person name="Pangilinan J.L."/>
            <person name="Peng Y."/>
            <person name="Rokas A."/>
            <person name="Rosa C.A."/>
            <person name="Scheuner C."/>
            <person name="Sibirny A.A."/>
            <person name="Slot J.C."/>
            <person name="Stielow J.B."/>
            <person name="Sun H."/>
            <person name="Kurtzman C.P."/>
            <person name="Blackwell M."/>
            <person name="Grigoriev I.V."/>
            <person name="Jeffries T.W."/>
        </authorList>
    </citation>
    <scope>NUCLEOTIDE SEQUENCE [LARGE SCALE GENOMIC DNA]</scope>
    <source>
        <strain evidence="2 3">DSM 6958</strain>
    </source>
</reference>
<dbReference type="EMBL" id="KV454406">
    <property type="protein sequence ID" value="ODQ68091.1"/>
    <property type="molecule type" value="Genomic_DNA"/>
</dbReference>
<proteinExistence type="predicted"/>
<protein>
    <submittedName>
        <fullName evidence="2">Uncharacterized protein</fullName>
    </submittedName>
</protein>
<evidence type="ECO:0000256" key="1">
    <source>
        <dbReference type="SAM" id="Phobius"/>
    </source>
</evidence>